<evidence type="ECO:0000256" key="1">
    <source>
        <dbReference type="SAM" id="MobiDB-lite"/>
    </source>
</evidence>
<evidence type="ECO:0000313" key="2">
    <source>
        <dbReference type="EMBL" id="KAF2199684.1"/>
    </source>
</evidence>
<feature type="region of interest" description="Disordered" evidence="1">
    <location>
        <begin position="1"/>
        <end position="37"/>
    </location>
</feature>
<protein>
    <submittedName>
        <fullName evidence="2">Uncharacterized protein</fullName>
    </submittedName>
</protein>
<reference evidence="2" key="1">
    <citation type="journal article" date="2020" name="Stud. Mycol.">
        <title>101 Dothideomycetes genomes: a test case for predicting lifestyles and emergence of pathogens.</title>
        <authorList>
            <person name="Haridas S."/>
            <person name="Albert R."/>
            <person name="Binder M."/>
            <person name="Bloem J."/>
            <person name="Labutti K."/>
            <person name="Salamov A."/>
            <person name="Andreopoulos B."/>
            <person name="Baker S."/>
            <person name="Barry K."/>
            <person name="Bills G."/>
            <person name="Bluhm B."/>
            <person name="Cannon C."/>
            <person name="Castanera R."/>
            <person name="Culley D."/>
            <person name="Daum C."/>
            <person name="Ezra D."/>
            <person name="Gonzalez J."/>
            <person name="Henrissat B."/>
            <person name="Kuo A."/>
            <person name="Liang C."/>
            <person name="Lipzen A."/>
            <person name="Lutzoni F."/>
            <person name="Magnuson J."/>
            <person name="Mondo S."/>
            <person name="Nolan M."/>
            <person name="Ohm R."/>
            <person name="Pangilinan J."/>
            <person name="Park H.-J."/>
            <person name="Ramirez L."/>
            <person name="Alfaro M."/>
            <person name="Sun H."/>
            <person name="Tritt A."/>
            <person name="Yoshinaga Y."/>
            <person name="Zwiers L.-H."/>
            <person name="Turgeon B."/>
            <person name="Goodwin S."/>
            <person name="Spatafora J."/>
            <person name="Crous P."/>
            <person name="Grigoriev I."/>
        </authorList>
    </citation>
    <scope>NUCLEOTIDE SEQUENCE</scope>
    <source>
        <strain evidence="2">ATCC 74209</strain>
    </source>
</reference>
<accession>A0A9P4JM58</accession>
<comment type="caution">
    <text evidence="2">The sequence shown here is derived from an EMBL/GenBank/DDBJ whole genome shotgun (WGS) entry which is preliminary data.</text>
</comment>
<sequence length="71" mass="7479">MSSQSNQSGSKSGSTNTHSNSGTSSNRIIKDGGFGSYNNFNAAHGVKPGDHEGHTEIMNAYKEADAKYGKK</sequence>
<organism evidence="2 3">
    <name type="scientific">Delitschia confertaspora ATCC 74209</name>
    <dbReference type="NCBI Taxonomy" id="1513339"/>
    <lineage>
        <taxon>Eukaryota</taxon>
        <taxon>Fungi</taxon>
        <taxon>Dikarya</taxon>
        <taxon>Ascomycota</taxon>
        <taxon>Pezizomycotina</taxon>
        <taxon>Dothideomycetes</taxon>
        <taxon>Pleosporomycetidae</taxon>
        <taxon>Pleosporales</taxon>
        <taxon>Delitschiaceae</taxon>
        <taxon>Delitschia</taxon>
    </lineage>
</organism>
<name>A0A9P4JM58_9PLEO</name>
<dbReference type="Proteomes" id="UP000799536">
    <property type="component" value="Unassembled WGS sequence"/>
</dbReference>
<dbReference type="AlphaFoldDB" id="A0A9P4JM58"/>
<keyword evidence="3" id="KW-1185">Reference proteome</keyword>
<evidence type="ECO:0000313" key="3">
    <source>
        <dbReference type="Proteomes" id="UP000799536"/>
    </source>
</evidence>
<dbReference type="EMBL" id="ML994061">
    <property type="protein sequence ID" value="KAF2199684.1"/>
    <property type="molecule type" value="Genomic_DNA"/>
</dbReference>
<proteinExistence type="predicted"/>
<feature type="compositionally biased region" description="Low complexity" evidence="1">
    <location>
        <begin position="1"/>
        <end position="26"/>
    </location>
</feature>
<gene>
    <name evidence="2" type="ORF">GQ43DRAFT_442241</name>
</gene>